<proteinExistence type="predicted"/>
<name>A0A1W7CXF8_9ACTN</name>
<reference evidence="1 2" key="1">
    <citation type="submission" date="2017-05" db="EMBL/GenBank/DDBJ databases">
        <title>Complete genome sequence of Streptomyces sp. SCSIO 03032 revealed the diverse biosynthetic pathways for its bioactive secondary metabolites.</title>
        <authorList>
            <person name="Ma L."/>
            <person name="Zhu Y."/>
            <person name="Zhang W."/>
            <person name="Zhang G."/>
            <person name="Tian X."/>
            <person name="Zhang S."/>
            <person name="Zhang C."/>
        </authorList>
    </citation>
    <scope>NUCLEOTIDE SEQUENCE [LARGE SCALE GENOMIC DNA]</scope>
    <source>
        <strain evidence="1 2">SCSIO 03032</strain>
    </source>
</reference>
<sequence>MNAVWTSVVAVAGTLLGALTTGLLQRWAAHRAEQVARQQRLRDAAADLANALTDYRERLYWQTHLATLPDTAREKKEEAKRDSWAARSRVNHAMNRLRLATTDDRLLALATEARNATFAVQTDSVAPEAARERQHALLDAVARAAR</sequence>
<dbReference type="Proteomes" id="UP000194218">
    <property type="component" value="Chromosome"/>
</dbReference>
<keyword evidence="2" id="KW-1185">Reference proteome</keyword>
<organism evidence="1 2">
    <name type="scientific">Streptomyces marincola</name>
    <dbReference type="NCBI Taxonomy" id="2878388"/>
    <lineage>
        <taxon>Bacteria</taxon>
        <taxon>Bacillati</taxon>
        <taxon>Actinomycetota</taxon>
        <taxon>Actinomycetes</taxon>
        <taxon>Kitasatosporales</taxon>
        <taxon>Streptomycetaceae</taxon>
        <taxon>Streptomyces</taxon>
    </lineage>
</organism>
<gene>
    <name evidence="1" type="ORF">CAG99_11805</name>
</gene>
<dbReference type="KEGG" id="smao:CAG99_11805"/>
<dbReference type="OrthoDB" id="9999605at2"/>
<protein>
    <recommendedName>
        <fullName evidence="3">Protein kilB</fullName>
    </recommendedName>
</protein>
<evidence type="ECO:0008006" key="3">
    <source>
        <dbReference type="Google" id="ProtNLM"/>
    </source>
</evidence>
<dbReference type="EMBL" id="CP021121">
    <property type="protein sequence ID" value="ARQ69462.1"/>
    <property type="molecule type" value="Genomic_DNA"/>
</dbReference>
<evidence type="ECO:0000313" key="1">
    <source>
        <dbReference type="EMBL" id="ARQ69462.1"/>
    </source>
</evidence>
<evidence type="ECO:0000313" key="2">
    <source>
        <dbReference type="Proteomes" id="UP000194218"/>
    </source>
</evidence>
<dbReference type="RefSeq" id="WP_086159265.1">
    <property type="nucleotide sequence ID" value="NZ_CP021121.1"/>
</dbReference>
<dbReference type="AlphaFoldDB" id="A0A1W7CXF8"/>
<accession>A0A1W7CXF8</accession>